<evidence type="ECO:0000256" key="7">
    <source>
        <dbReference type="ARBA" id="ARBA00023157"/>
    </source>
</evidence>
<keyword evidence="4" id="KW-0378">Hydrolase</keyword>
<evidence type="ECO:0000313" key="12">
    <source>
        <dbReference type="EMBL" id="UXY23740.1"/>
    </source>
</evidence>
<feature type="domain" description="Peptidase S1" evidence="10">
    <location>
        <begin position="211"/>
        <end position="372"/>
    </location>
</feature>
<feature type="signal peptide" evidence="9">
    <location>
        <begin position="1"/>
        <end position="33"/>
    </location>
</feature>
<evidence type="ECO:0000256" key="6">
    <source>
        <dbReference type="ARBA" id="ARBA00023145"/>
    </source>
</evidence>
<dbReference type="Pfam" id="PF00089">
    <property type="entry name" value="Trypsin"/>
    <property type="match status" value="1"/>
</dbReference>
<dbReference type="SUPFAM" id="SSF50494">
    <property type="entry name" value="Trypsin-like serine proteases"/>
    <property type="match status" value="1"/>
</dbReference>
<dbReference type="Pfam" id="PF02983">
    <property type="entry name" value="Pro_Al_protease"/>
    <property type="match status" value="1"/>
</dbReference>
<feature type="compositionally biased region" description="Low complexity" evidence="8">
    <location>
        <begin position="440"/>
        <end position="465"/>
    </location>
</feature>
<dbReference type="InterPro" id="IPR009003">
    <property type="entry name" value="Peptidase_S1_PA"/>
</dbReference>
<reference evidence="12" key="1">
    <citation type="submission" date="2022-10" db="EMBL/GenBank/DDBJ databases">
        <authorList>
            <person name="Mo P."/>
        </authorList>
    </citation>
    <scope>NUCLEOTIDE SEQUENCE</scope>
    <source>
        <strain evidence="12">HUAS 13-4</strain>
    </source>
</reference>
<dbReference type="RefSeq" id="WP_263233939.1">
    <property type="nucleotide sequence ID" value="NZ_CP106793.1"/>
</dbReference>
<dbReference type="InterPro" id="IPR001316">
    <property type="entry name" value="Pept_S1A_streptogrisin"/>
</dbReference>
<evidence type="ECO:0000256" key="4">
    <source>
        <dbReference type="ARBA" id="ARBA00022801"/>
    </source>
</evidence>
<keyword evidence="5" id="KW-0720">Serine protease</keyword>
<name>A0ABY6EAL9_9ACTN</name>
<dbReference type="PRINTS" id="PR00861">
    <property type="entry name" value="ALYTICPTASE"/>
</dbReference>
<feature type="compositionally biased region" description="Gly residues" evidence="8">
    <location>
        <begin position="382"/>
        <end position="400"/>
    </location>
</feature>
<feature type="chain" id="PRO_5045543599" evidence="9">
    <location>
        <begin position="34"/>
        <end position="480"/>
    </location>
</feature>
<comment type="similarity">
    <text evidence="1">Belongs to the peptidase S1 family.</text>
</comment>
<dbReference type="CDD" id="cd21112">
    <property type="entry name" value="alphaLP-like"/>
    <property type="match status" value="1"/>
</dbReference>
<dbReference type="InterPro" id="IPR001254">
    <property type="entry name" value="Trypsin_dom"/>
</dbReference>
<gene>
    <name evidence="12" type="ORF">N8I84_37400</name>
</gene>
<dbReference type="InterPro" id="IPR004236">
    <property type="entry name" value="Pept_S1_alpha_lytic"/>
</dbReference>
<feature type="domain" description="Peptidase S1A alpha-lytic prodomain" evidence="11">
    <location>
        <begin position="106"/>
        <end position="161"/>
    </location>
</feature>
<proteinExistence type="inferred from homology"/>
<feature type="compositionally biased region" description="Gly residues" evidence="8">
    <location>
        <begin position="409"/>
        <end position="439"/>
    </location>
</feature>
<dbReference type="Gene3D" id="2.40.10.10">
    <property type="entry name" value="Trypsin-like serine proteases"/>
    <property type="match status" value="2"/>
</dbReference>
<keyword evidence="7" id="KW-1015">Disulfide bond</keyword>
<evidence type="ECO:0000313" key="13">
    <source>
        <dbReference type="Proteomes" id="UP001061298"/>
    </source>
</evidence>
<keyword evidence="2" id="KW-0645">Protease</keyword>
<evidence type="ECO:0000256" key="5">
    <source>
        <dbReference type="ARBA" id="ARBA00022825"/>
    </source>
</evidence>
<evidence type="ECO:0000256" key="3">
    <source>
        <dbReference type="ARBA" id="ARBA00022729"/>
    </source>
</evidence>
<dbReference type="Proteomes" id="UP001061298">
    <property type="component" value="Chromosome"/>
</dbReference>
<keyword evidence="6" id="KW-0865">Zymogen</keyword>
<keyword evidence="13" id="KW-1185">Reference proteome</keyword>
<accession>A0ABY6EAL9</accession>
<evidence type="ECO:0000259" key="10">
    <source>
        <dbReference type="Pfam" id="PF00089"/>
    </source>
</evidence>
<evidence type="ECO:0000256" key="1">
    <source>
        <dbReference type="ARBA" id="ARBA00007664"/>
    </source>
</evidence>
<feature type="region of interest" description="Disordered" evidence="8">
    <location>
        <begin position="382"/>
        <end position="480"/>
    </location>
</feature>
<keyword evidence="3 9" id="KW-0732">Signal</keyword>
<dbReference type="InterPro" id="IPR043504">
    <property type="entry name" value="Peptidase_S1_PA_chymotrypsin"/>
</dbReference>
<evidence type="ECO:0000256" key="8">
    <source>
        <dbReference type="SAM" id="MobiDB-lite"/>
    </source>
</evidence>
<protein>
    <submittedName>
        <fullName evidence="12">S1 family peptidase</fullName>
    </submittedName>
</protein>
<dbReference type="EMBL" id="CP106793">
    <property type="protein sequence ID" value="UXY23740.1"/>
    <property type="molecule type" value="Genomic_DNA"/>
</dbReference>
<evidence type="ECO:0000256" key="9">
    <source>
        <dbReference type="SAM" id="SignalP"/>
    </source>
</evidence>
<sequence length="480" mass="46447">MSHKRIPKRKAAIAVGSVAALGAAALLLPNANASQTDSASGDTPKTFKAAGVSLVAKQLASQLGDAFAGSYYNAEKQQVVVNVVGDDSKVVDTVRKAGAVPNQVHNSTATLQAAAKTLRTKATIPGTAWSVDPKTNEIQVSADRTVTGSKWNTLESTVKSLGSGVATLKKSSGTFKTFVSGGDAIFAQANGGGVRCSLGFNVTAGDGSPAFLTAGHCGVAAKQWSDSQNGRPIATVDQATFPGNGDFSLVKYDDPNTQAPSEVNVGNGQTVQITQAADAVVGQQVFRMGSTTGLHDGTVTGLDATVNFQSETDPGGVDTVTGLIQTNVCAEAGDSGGSLFTQDGSAIGLTSGGSGDCTAGGETFFQPVTTALQATGATLGAGGAAGAGGAGDQSGAGAGAGDQSASPGGQQGAGDQSGAGAGAGAGAGEQSGAGAGDQSGAGQQSASPGDQSGGAADQSGNAGDQSGSGVGDGSGLVSSH</sequence>
<evidence type="ECO:0000256" key="2">
    <source>
        <dbReference type="ARBA" id="ARBA00022670"/>
    </source>
</evidence>
<organism evidence="12 13">
    <name type="scientific">Streptomyces cynarae</name>
    <dbReference type="NCBI Taxonomy" id="2981134"/>
    <lineage>
        <taxon>Bacteria</taxon>
        <taxon>Bacillati</taxon>
        <taxon>Actinomycetota</taxon>
        <taxon>Actinomycetes</taxon>
        <taxon>Kitasatosporales</taxon>
        <taxon>Streptomycetaceae</taxon>
        <taxon>Streptomyces</taxon>
    </lineage>
</organism>
<evidence type="ECO:0000259" key="11">
    <source>
        <dbReference type="Pfam" id="PF02983"/>
    </source>
</evidence>